<feature type="compositionally biased region" description="Basic and acidic residues" evidence="1">
    <location>
        <begin position="19"/>
        <end position="30"/>
    </location>
</feature>
<protein>
    <submittedName>
        <fullName evidence="3">Uncharacterized protein</fullName>
    </submittedName>
</protein>
<organism evidence="3 4">
    <name type="scientific">Pristionchus fissidentatus</name>
    <dbReference type="NCBI Taxonomy" id="1538716"/>
    <lineage>
        <taxon>Eukaryota</taxon>
        <taxon>Metazoa</taxon>
        <taxon>Ecdysozoa</taxon>
        <taxon>Nematoda</taxon>
        <taxon>Chromadorea</taxon>
        <taxon>Rhabditida</taxon>
        <taxon>Rhabditina</taxon>
        <taxon>Diplogasteromorpha</taxon>
        <taxon>Diplogasteroidea</taxon>
        <taxon>Neodiplogasteridae</taxon>
        <taxon>Pristionchus</taxon>
    </lineage>
</organism>
<dbReference type="Proteomes" id="UP001432322">
    <property type="component" value="Unassembled WGS sequence"/>
</dbReference>
<comment type="caution">
    <text evidence="3">The sequence shown here is derived from an EMBL/GenBank/DDBJ whole genome shotgun (WGS) entry which is preliminary data.</text>
</comment>
<reference evidence="3" key="1">
    <citation type="submission" date="2023-10" db="EMBL/GenBank/DDBJ databases">
        <title>Genome assembly of Pristionchus species.</title>
        <authorList>
            <person name="Yoshida K."/>
            <person name="Sommer R.J."/>
        </authorList>
    </citation>
    <scope>NUCLEOTIDE SEQUENCE</scope>
    <source>
        <strain evidence="3">RS5133</strain>
    </source>
</reference>
<dbReference type="EMBL" id="BTSY01000001">
    <property type="protein sequence ID" value="GMT10675.1"/>
    <property type="molecule type" value="Genomic_DNA"/>
</dbReference>
<proteinExistence type="predicted"/>
<dbReference type="AlphaFoldDB" id="A0AAV5UWW7"/>
<keyword evidence="2" id="KW-0812">Transmembrane</keyword>
<gene>
    <name evidence="3" type="ORF">PFISCL1PPCAC_1972</name>
</gene>
<feature type="region of interest" description="Disordered" evidence="1">
    <location>
        <begin position="1"/>
        <end position="31"/>
    </location>
</feature>
<feature type="region of interest" description="Disordered" evidence="1">
    <location>
        <begin position="53"/>
        <end position="74"/>
    </location>
</feature>
<evidence type="ECO:0000256" key="1">
    <source>
        <dbReference type="SAM" id="MobiDB-lite"/>
    </source>
</evidence>
<feature type="transmembrane region" description="Helical" evidence="2">
    <location>
        <begin position="119"/>
        <end position="138"/>
    </location>
</feature>
<evidence type="ECO:0000313" key="3">
    <source>
        <dbReference type="EMBL" id="GMT10675.1"/>
    </source>
</evidence>
<keyword evidence="2" id="KW-0472">Membrane</keyword>
<keyword evidence="2" id="KW-1133">Transmembrane helix</keyword>
<sequence length="142" mass="16045">EDLQSSRSIQSVYETARTSVEETPRDDNYRKFPSMTDLIREIRMEEGLAVTDRSIDNQSLPSTSFSSTSTNSSKPILKPTVSVISISDSTLPPTVLHPIAQYPPSSTFYRLLSSAPQNLFLFVTFTYTWFASFIIHLSRAVW</sequence>
<evidence type="ECO:0000313" key="4">
    <source>
        <dbReference type="Proteomes" id="UP001432322"/>
    </source>
</evidence>
<name>A0AAV5UWW7_9BILA</name>
<feature type="compositionally biased region" description="Low complexity" evidence="1">
    <location>
        <begin position="59"/>
        <end position="73"/>
    </location>
</feature>
<keyword evidence="4" id="KW-1185">Reference proteome</keyword>
<feature type="non-terminal residue" evidence="3">
    <location>
        <position position="1"/>
    </location>
</feature>
<accession>A0AAV5UWW7</accession>
<evidence type="ECO:0000256" key="2">
    <source>
        <dbReference type="SAM" id="Phobius"/>
    </source>
</evidence>
<feature type="compositionally biased region" description="Polar residues" evidence="1">
    <location>
        <begin position="1"/>
        <end position="18"/>
    </location>
</feature>